<dbReference type="InterPro" id="IPR038332">
    <property type="entry name" value="PPE_sf"/>
</dbReference>
<feature type="transmembrane region" description="Helical" evidence="3">
    <location>
        <begin position="266"/>
        <end position="287"/>
    </location>
</feature>
<protein>
    <recommendedName>
        <fullName evidence="8">PPE family protein</fullName>
    </recommendedName>
</protein>
<feature type="transmembrane region" description="Helical" evidence="3">
    <location>
        <begin position="293"/>
        <end position="316"/>
    </location>
</feature>
<dbReference type="STRING" id="1778.A9W97_23120"/>
<sequence length="562" mass="57171">MTAPIWMATPPEVHSALLSSGPGAGPLLAAAAAWSSLSTSYARTAQDLTGVLSAVQAGDWNGPAAHAYVAAHLPYLAWLAQAATNSAAQAVRQETAAAAWTAALAAMPTLAELAANHATHAVLVATNFFGINTIPIALNEADYARMWIQAATVMTTYQGIADAAVNTAPQTTAAPEIVTTGALAAAEDLPPDRQNDFYQWLTDIGYIDFYDDYIQPLIDALSNLPFFQALFSGFDPYLVILGNPLTYFSPFNVAFALGYPMDIGTYVLFLSQMFSFVALDITAAFASGNPTTIGFTILFVTVEIIGTVITDTIALLKTLLEQTIVLLAVVVPLLTAPLVPLAAGAVLAPIGVKGLVALAAAAPAPPAAPPVTPPLAALVPTVPTSTSSPAPAPAEATVSAPAPGAPPPTAAPPTFTGTGVGLGLGAGMENFGYVVGDLGSVARKAAGTGSRKKAPDPDSADEPAAAAAPPEPAGAPKRRRAKVAQLGRGYEYMDLEPDVSASEKGAASGVRGAGFPGTVSQRSAAATGLTALADDEFGGGPRVPMLPGTWDGESGAGSTWDR</sequence>
<name>A0A0Q2MGQ6_MYCGO</name>
<dbReference type="RefSeq" id="WP_055578077.1">
    <property type="nucleotide sequence ID" value="NZ_LKTM01000124.1"/>
</dbReference>
<evidence type="ECO:0000259" key="4">
    <source>
        <dbReference type="Pfam" id="PF00823"/>
    </source>
</evidence>
<evidence type="ECO:0000256" key="2">
    <source>
        <dbReference type="SAM" id="MobiDB-lite"/>
    </source>
</evidence>
<evidence type="ECO:0000313" key="7">
    <source>
        <dbReference type="Proteomes" id="UP000051677"/>
    </source>
</evidence>
<feature type="domain" description="PPE-PPW subfamily C-terminal" evidence="5">
    <location>
        <begin position="501"/>
        <end position="550"/>
    </location>
</feature>
<proteinExistence type="inferred from homology"/>
<dbReference type="InterPro" id="IPR043641">
    <property type="entry name" value="PPE-PPW_C"/>
</dbReference>
<keyword evidence="3" id="KW-0812">Transmembrane</keyword>
<evidence type="ECO:0000313" key="6">
    <source>
        <dbReference type="EMBL" id="KQH79047.1"/>
    </source>
</evidence>
<reference evidence="6 7" key="1">
    <citation type="submission" date="2015-10" db="EMBL/GenBank/DDBJ databases">
        <title>Mycobacterium gordonae draft genome assembly.</title>
        <authorList>
            <person name="Ustinova V."/>
            <person name="Smirnova T."/>
            <person name="Blagodatskikh K."/>
            <person name="Varlamov D."/>
            <person name="Larionova E."/>
            <person name="Chernousova L."/>
        </authorList>
    </citation>
    <scope>NUCLEOTIDE SEQUENCE [LARGE SCALE GENOMIC DNA]</scope>
    <source>
        <strain evidence="6 7">CTRI 14-8773</strain>
    </source>
</reference>
<dbReference type="InterPro" id="IPR000030">
    <property type="entry name" value="PPE_dom"/>
</dbReference>
<dbReference type="GO" id="GO:0052572">
    <property type="term" value="P:response to host immune response"/>
    <property type="evidence" value="ECO:0007669"/>
    <property type="project" value="TreeGrafter"/>
</dbReference>
<feature type="region of interest" description="Disordered" evidence="2">
    <location>
        <begin position="381"/>
        <end position="416"/>
    </location>
</feature>
<dbReference type="OrthoDB" id="4753487at2"/>
<dbReference type="Gene3D" id="1.20.1260.20">
    <property type="entry name" value="PPE superfamily"/>
    <property type="match status" value="1"/>
</dbReference>
<evidence type="ECO:0000256" key="3">
    <source>
        <dbReference type="SAM" id="Phobius"/>
    </source>
</evidence>
<dbReference type="FunFam" id="1.20.1260.20:FF:000001">
    <property type="entry name" value="PPE family protein PPE41"/>
    <property type="match status" value="1"/>
</dbReference>
<accession>A0A0Q2MGQ6</accession>
<feature type="transmembrane region" description="Helical" evidence="3">
    <location>
        <begin position="323"/>
        <end position="348"/>
    </location>
</feature>
<feature type="domain" description="PPE" evidence="4">
    <location>
        <begin position="6"/>
        <end position="168"/>
    </location>
</feature>
<dbReference type="Pfam" id="PF00823">
    <property type="entry name" value="PPE"/>
    <property type="match status" value="1"/>
</dbReference>
<organism evidence="6 7">
    <name type="scientific">Mycobacterium gordonae</name>
    <dbReference type="NCBI Taxonomy" id="1778"/>
    <lineage>
        <taxon>Bacteria</taxon>
        <taxon>Bacillati</taxon>
        <taxon>Actinomycetota</taxon>
        <taxon>Actinomycetes</taxon>
        <taxon>Mycobacteriales</taxon>
        <taxon>Mycobacteriaceae</taxon>
        <taxon>Mycobacterium</taxon>
    </lineage>
</organism>
<keyword evidence="3" id="KW-1133">Transmembrane helix</keyword>
<feature type="region of interest" description="Disordered" evidence="2">
    <location>
        <begin position="446"/>
        <end position="482"/>
    </location>
</feature>
<dbReference type="AlphaFoldDB" id="A0A0Q2MGQ6"/>
<dbReference type="Proteomes" id="UP000051677">
    <property type="component" value="Unassembled WGS sequence"/>
</dbReference>
<dbReference type="SUPFAM" id="SSF140459">
    <property type="entry name" value="PE/PPE dimer-like"/>
    <property type="match status" value="1"/>
</dbReference>
<dbReference type="PANTHER" id="PTHR46766:SF1">
    <property type="entry name" value="GLUTAMINE-RICH PROTEIN 2"/>
    <property type="match status" value="1"/>
</dbReference>
<evidence type="ECO:0000256" key="1">
    <source>
        <dbReference type="ARBA" id="ARBA00010652"/>
    </source>
</evidence>
<feature type="compositionally biased region" description="Low complexity" evidence="2">
    <location>
        <begin position="381"/>
        <end position="402"/>
    </location>
</feature>
<dbReference type="PANTHER" id="PTHR46766">
    <property type="entry name" value="GLUTAMINE-RICH PROTEIN 2"/>
    <property type="match status" value="1"/>
</dbReference>
<gene>
    <name evidence="6" type="ORF">AO501_17900</name>
</gene>
<evidence type="ECO:0000259" key="5">
    <source>
        <dbReference type="Pfam" id="PF18878"/>
    </source>
</evidence>
<comment type="caution">
    <text evidence="6">The sequence shown here is derived from an EMBL/GenBank/DDBJ whole genome shotgun (WGS) entry which is preliminary data.</text>
</comment>
<feature type="region of interest" description="Disordered" evidence="2">
    <location>
        <begin position="533"/>
        <end position="562"/>
    </location>
</feature>
<feature type="transmembrane region" description="Helical" evidence="3">
    <location>
        <begin position="237"/>
        <end position="259"/>
    </location>
</feature>
<evidence type="ECO:0008006" key="8">
    <source>
        <dbReference type="Google" id="ProtNLM"/>
    </source>
</evidence>
<dbReference type="Pfam" id="PF18878">
    <property type="entry name" value="PPE-PPW"/>
    <property type="match status" value="1"/>
</dbReference>
<dbReference type="EMBL" id="LKTM01000124">
    <property type="protein sequence ID" value="KQH79047.1"/>
    <property type="molecule type" value="Genomic_DNA"/>
</dbReference>
<keyword evidence="3" id="KW-0472">Membrane</keyword>
<comment type="similarity">
    <text evidence="1">Belongs to the mycobacterial PPE family.</text>
</comment>